<dbReference type="Pfam" id="PF04203">
    <property type="entry name" value="Sortase"/>
    <property type="match status" value="1"/>
</dbReference>
<proteinExistence type="predicted"/>
<keyword evidence="3" id="KW-0472">Membrane</keyword>
<gene>
    <name evidence="4" type="ORF">Pme01_12080</name>
</gene>
<dbReference type="AlphaFoldDB" id="A0A8J3TAB7"/>
<dbReference type="InterPro" id="IPR023365">
    <property type="entry name" value="Sortase_dom-sf"/>
</dbReference>
<organism evidence="4 5">
    <name type="scientific">Planosporangium mesophilum</name>
    <dbReference type="NCBI Taxonomy" id="689768"/>
    <lineage>
        <taxon>Bacteria</taxon>
        <taxon>Bacillati</taxon>
        <taxon>Actinomycetota</taxon>
        <taxon>Actinomycetes</taxon>
        <taxon>Micromonosporales</taxon>
        <taxon>Micromonosporaceae</taxon>
        <taxon>Planosporangium</taxon>
    </lineage>
</organism>
<keyword evidence="1" id="KW-0378">Hydrolase</keyword>
<evidence type="ECO:0000313" key="5">
    <source>
        <dbReference type="Proteomes" id="UP000599074"/>
    </source>
</evidence>
<dbReference type="Gene3D" id="2.40.260.10">
    <property type="entry name" value="Sortase"/>
    <property type="match status" value="1"/>
</dbReference>
<keyword evidence="3" id="KW-1133">Transmembrane helix</keyword>
<dbReference type="Proteomes" id="UP000599074">
    <property type="component" value="Unassembled WGS sequence"/>
</dbReference>
<dbReference type="CDD" id="cd05829">
    <property type="entry name" value="Sortase_F"/>
    <property type="match status" value="1"/>
</dbReference>
<feature type="compositionally biased region" description="Low complexity" evidence="2">
    <location>
        <begin position="45"/>
        <end position="58"/>
    </location>
</feature>
<sequence length="253" mass="25208">MTGKGRGGPATGVMLAALVVVLAGVGTGLLVAAFHAPPPRPPQPVAQARPARLAAAVPAPEPASPTPAAHPPAAGSAPTAGTPDPQPGLARSQPTRITIPKIGVAAPVVPVGLDRAGAVQAPPLAQAQLAGWYEPGPSPGEDGSAVIVGHVDSRRTGPGVFFRLGALRPGDTIEVTRADGATVRFTVDGVEAYPKAAFPAGLVYGPAGPVATAALRLVTCGGRYDARAHAYLDNVIVFATLSPGQSTNESVHS</sequence>
<protein>
    <recommendedName>
        <fullName evidence="6">Class F sortase</fullName>
    </recommendedName>
</protein>
<keyword evidence="3" id="KW-0812">Transmembrane</keyword>
<name>A0A8J3TAB7_9ACTN</name>
<evidence type="ECO:0000313" key="4">
    <source>
        <dbReference type="EMBL" id="GII21611.1"/>
    </source>
</evidence>
<feature type="compositionally biased region" description="Low complexity" evidence="2">
    <location>
        <begin position="71"/>
        <end position="83"/>
    </location>
</feature>
<accession>A0A8J3TAB7</accession>
<evidence type="ECO:0008006" key="6">
    <source>
        <dbReference type="Google" id="ProtNLM"/>
    </source>
</evidence>
<feature type="region of interest" description="Disordered" evidence="2">
    <location>
        <begin position="40"/>
        <end position="93"/>
    </location>
</feature>
<keyword evidence="5" id="KW-1185">Reference proteome</keyword>
<dbReference type="InterPro" id="IPR042001">
    <property type="entry name" value="Sortase_F"/>
</dbReference>
<evidence type="ECO:0000256" key="2">
    <source>
        <dbReference type="SAM" id="MobiDB-lite"/>
    </source>
</evidence>
<dbReference type="EMBL" id="BOON01000010">
    <property type="protein sequence ID" value="GII21611.1"/>
    <property type="molecule type" value="Genomic_DNA"/>
</dbReference>
<reference evidence="4" key="1">
    <citation type="submission" date="2021-01" db="EMBL/GenBank/DDBJ databases">
        <title>Whole genome shotgun sequence of Planosporangium mesophilum NBRC 109066.</title>
        <authorList>
            <person name="Komaki H."/>
            <person name="Tamura T."/>
        </authorList>
    </citation>
    <scope>NUCLEOTIDE SEQUENCE</scope>
    <source>
        <strain evidence="4">NBRC 109066</strain>
    </source>
</reference>
<evidence type="ECO:0000256" key="3">
    <source>
        <dbReference type="SAM" id="Phobius"/>
    </source>
</evidence>
<feature type="compositionally biased region" description="Pro residues" evidence="2">
    <location>
        <begin position="59"/>
        <end position="70"/>
    </location>
</feature>
<comment type="caution">
    <text evidence="4">The sequence shown here is derived from an EMBL/GenBank/DDBJ whole genome shotgun (WGS) entry which is preliminary data.</text>
</comment>
<dbReference type="InterPro" id="IPR005754">
    <property type="entry name" value="Sortase"/>
</dbReference>
<dbReference type="NCBIfam" id="NF033748">
    <property type="entry name" value="class_F_sortase"/>
    <property type="match status" value="1"/>
</dbReference>
<feature type="transmembrane region" description="Helical" evidence="3">
    <location>
        <begin position="12"/>
        <end position="34"/>
    </location>
</feature>
<dbReference type="SUPFAM" id="SSF63817">
    <property type="entry name" value="Sortase"/>
    <property type="match status" value="1"/>
</dbReference>
<evidence type="ECO:0000256" key="1">
    <source>
        <dbReference type="ARBA" id="ARBA00022801"/>
    </source>
</evidence>
<dbReference type="GO" id="GO:0016787">
    <property type="term" value="F:hydrolase activity"/>
    <property type="evidence" value="ECO:0007669"/>
    <property type="project" value="UniProtKB-KW"/>
</dbReference>